<protein>
    <recommendedName>
        <fullName evidence="4">Twin transmembrane helix small protein</fullName>
    </recommendedName>
</protein>
<accession>A0A081NDV9</accession>
<proteinExistence type="predicted"/>
<keyword evidence="1" id="KW-0472">Membrane</keyword>
<keyword evidence="3" id="KW-1185">Reference proteome</keyword>
<feature type="transmembrane region" description="Helical" evidence="1">
    <location>
        <begin position="38"/>
        <end position="59"/>
    </location>
</feature>
<dbReference type="EMBL" id="JOKH01000005">
    <property type="protein sequence ID" value="KEQ16632.1"/>
    <property type="molecule type" value="Genomic_DNA"/>
</dbReference>
<dbReference type="Proteomes" id="UP000028073">
    <property type="component" value="Unassembled WGS sequence"/>
</dbReference>
<evidence type="ECO:0000256" key="1">
    <source>
        <dbReference type="SAM" id="Phobius"/>
    </source>
</evidence>
<evidence type="ECO:0000313" key="3">
    <source>
        <dbReference type="Proteomes" id="UP000028073"/>
    </source>
</evidence>
<feature type="transmembrane region" description="Helical" evidence="1">
    <location>
        <begin position="6"/>
        <end position="26"/>
    </location>
</feature>
<name>A0A081NDV9_9GAMM</name>
<keyword evidence="1" id="KW-1133">Transmembrane helix</keyword>
<evidence type="ECO:0008006" key="4">
    <source>
        <dbReference type="Google" id="ProtNLM"/>
    </source>
</evidence>
<dbReference type="AlphaFoldDB" id="A0A081NDV9"/>
<dbReference type="NCBIfam" id="NF033233">
    <property type="entry name" value="twin_helix"/>
    <property type="match status" value="1"/>
</dbReference>
<gene>
    <name evidence="2" type="ORF">GZ78_22675</name>
</gene>
<dbReference type="InterPro" id="IPR021313">
    <property type="entry name" value="DUF2909"/>
</dbReference>
<evidence type="ECO:0000313" key="2">
    <source>
        <dbReference type="EMBL" id="KEQ16632.1"/>
    </source>
</evidence>
<dbReference type="OrthoDB" id="7028362at2"/>
<reference evidence="2 3" key="1">
    <citation type="submission" date="2014-06" db="EMBL/GenBank/DDBJ databases">
        <title>Whole Genome Sequences of Three Symbiotic Endozoicomonas Bacteria.</title>
        <authorList>
            <person name="Neave M.J."/>
            <person name="Apprill A."/>
            <person name="Voolstra C.R."/>
        </authorList>
    </citation>
    <scope>NUCLEOTIDE SEQUENCE [LARGE SCALE GENOMIC DNA]</scope>
    <source>
        <strain evidence="2 3">DSM 25634</strain>
    </source>
</reference>
<dbReference type="Pfam" id="PF11137">
    <property type="entry name" value="DUF2909"/>
    <property type="match status" value="1"/>
</dbReference>
<keyword evidence="1" id="KW-0812">Transmembrane</keyword>
<dbReference type="STRING" id="1137799.GZ78_22675"/>
<dbReference type="RefSeq" id="WP_034840351.1">
    <property type="nucleotide sequence ID" value="NZ_JOKH01000005.1"/>
</dbReference>
<organism evidence="2 3">
    <name type="scientific">Endozoicomonas numazuensis</name>
    <dbReference type="NCBI Taxonomy" id="1137799"/>
    <lineage>
        <taxon>Bacteria</taxon>
        <taxon>Pseudomonadati</taxon>
        <taxon>Pseudomonadota</taxon>
        <taxon>Gammaproteobacteria</taxon>
        <taxon>Oceanospirillales</taxon>
        <taxon>Endozoicomonadaceae</taxon>
        <taxon>Endozoicomonas</taxon>
    </lineage>
</organism>
<comment type="caution">
    <text evidence="2">The sequence shown here is derived from an EMBL/GenBank/DDBJ whole genome shotgun (WGS) entry which is preliminary data.</text>
</comment>
<sequence length="71" mass="7894">MWLKIIIVLLFLAVLFCLGRGLYFLLKGEGSSSKLANSLTARVGLTALIMLIIVAAWLFGDIHSNAPWLYR</sequence>